<comment type="caution">
    <text evidence="2">The sequence shown here is derived from an EMBL/GenBank/DDBJ whole genome shotgun (WGS) entry which is preliminary data.</text>
</comment>
<dbReference type="InterPro" id="IPR035931">
    <property type="entry name" value="YlxR-like_sf"/>
</dbReference>
<dbReference type="Proteomes" id="UP000644115">
    <property type="component" value="Unassembled WGS sequence"/>
</dbReference>
<evidence type="ECO:0000313" key="3">
    <source>
        <dbReference type="Proteomes" id="UP000644115"/>
    </source>
</evidence>
<gene>
    <name evidence="2" type="ORF">H8876_05970</name>
</gene>
<dbReference type="AlphaFoldDB" id="A0A923SLW7"/>
<evidence type="ECO:0000259" key="1">
    <source>
        <dbReference type="Pfam" id="PF04296"/>
    </source>
</evidence>
<dbReference type="SUPFAM" id="SSF64376">
    <property type="entry name" value="YlxR-like"/>
    <property type="match status" value="1"/>
</dbReference>
<dbReference type="Gene3D" id="3.30.1230.10">
    <property type="entry name" value="YlxR-like"/>
    <property type="match status" value="1"/>
</dbReference>
<dbReference type="EMBL" id="JACRWC010000074">
    <property type="protein sequence ID" value="MBC5999542.1"/>
    <property type="molecule type" value="Genomic_DNA"/>
</dbReference>
<feature type="domain" description="YlxR" evidence="1">
    <location>
        <begin position="11"/>
        <end position="82"/>
    </location>
</feature>
<keyword evidence="3" id="KW-1185">Reference proteome</keyword>
<dbReference type="RefSeq" id="WP_249286969.1">
    <property type="nucleotide sequence ID" value="NZ_JACRWC010000074.1"/>
</dbReference>
<dbReference type="CDD" id="cd00279">
    <property type="entry name" value="YlxR"/>
    <property type="match status" value="1"/>
</dbReference>
<dbReference type="PANTHER" id="PTHR34215">
    <property type="entry name" value="BLL0784 PROTEIN"/>
    <property type="match status" value="1"/>
</dbReference>
<dbReference type="Pfam" id="PF04296">
    <property type="entry name" value="YlxR"/>
    <property type="match status" value="1"/>
</dbReference>
<dbReference type="NCBIfam" id="NF047356">
    <property type="entry name" value="RNA_bind_RnpM"/>
    <property type="match status" value="1"/>
</dbReference>
<sequence>MRLKNKKIPMRRCVGCMESKPKNSLVRIACYEGNLSVDPSGKAKGRGVYLCPSRECMEKARKRRALQRSFDVEISQERLEEIFEELMTYEQKSD</sequence>
<accession>A0A923SLW7</accession>
<dbReference type="InterPro" id="IPR007393">
    <property type="entry name" value="YlxR_dom"/>
</dbReference>
<evidence type="ECO:0000313" key="2">
    <source>
        <dbReference type="EMBL" id="MBC5999542.1"/>
    </source>
</evidence>
<protein>
    <submittedName>
        <fullName evidence="2">YlxR family protein</fullName>
    </submittedName>
</protein>
<dbReference type="InterPro" id="IPR037465">
    <property type="entry name" value="YlxR"/>
</dbReference>
<dbReference type="PANTHER" id="PTHR34215:SF1">
    <property type="entry name" value="YLXR DOMAIN-CONTAINING PROTEIN"/>
    <property type="match status" value="1"/>
</dbReference>
<organism evidence="2 3">
    <name type="scientific">Lentihominibacter faecis</name>
    <dbReference type="NCBI Taxonomy" id="2764712"/>
    <lineage>
        <taxon>Bacteria</taxon>
        <taxon>Bacillati</taxon>
        <taxon>Bacillota</taxon>
        <taxon>Clostridia</taxon>
        <taxon>Peptostreptococcales</taxon>
        <taxon>Anaerovoracaceae</taxon>
        <taxon>Lentihominibacter</taxon>
    </lineage>
</organism>
<name>A0A923SLW7_9FIRM</name>
<reference evidence="2" key="1">
    <citation type="submission" date="2020-08" db="EMBL/GenBank/DDBJ databases">
        <authorList>
            <person name="Liu C."/>
            <person name="Sun Q."/>
        </authorList>
    </citation>
    <scope>NUCLEOTIDE SEQUENCE</scope>
    <source>
        <strain evidence="2">BX16</strain>
    </source>
</reference>
<proteinExistence type="predicted"/>